<sequence length="388" mass="42129">MLGGLSDDDRHPPTATDTPPMRTAVPLAPSFASRRPAGVVLAAVLAAWTLLAAGTAAASDLFTAEIPVEGRQDAEREAAVEAGLEQVIGRMVGVYQGLGDHPAAELLEDAGRYLASYRYVRVDDELAVELRFEGDVLRRQLGEREVAVWGEHRAPILLWVATEIDGRRDLLGFAASGTEGEVLEALHQGAEQRALPLMYPTLDLRDRRAVGFVDIWGGFDESLREASQRYGSTAVAAVGLRQTGTGAWRARWTVLTGDDTLQHHTGPGDLERVVREGLDEVGGALTRRFAVVPGEHDGQQLEIAITGIEGVEDYLGAVRYLEDVTGVEQVDVQRIAGDRVTLRLMLERAPERVAADLDDADTLWPEALPATEMGPGGGQLTRSYRWQR</sequence>
<reference evidence="2 3" key="2">
    <citation type="journal article" date="2013" name="Stand. Genomic Sci.">
        <title>Complete genome sequence of Halorhodospira halophila SL1.</title>
        <authorList>
            <person name="Challacombe J.F."/>
            <person name="Majid S."/>
            <person name="Deole R."/>
            <person name="Brettin T.S."/>
            <person name="Bruce D."/>
            <person name="Delano S.F."/>
            <person name="Detter J.C."/>
            <person name="Gleasner C.D."/>
            <person name="Han C.S."/>
            <person name="Misra M."/>
            <person name="Reitenga K.G."/>
            <person name="Mikhailova N."/>
            <person name="Woyke T."/>
            <person name="Pitluck S."/>
            <person name="Nolan M."/>
            <person name="Land M.L."/>
            <person name="Saunders E."/>
            <person name="Tapia R."/>
            <person name="Lapidus A."/>
            <person name="Ivanova N."/>
            <person name="Hoff W.D."/>
        </authorList>
    </citation>
    <scope>NUCLEOTIDE SEQUENCE [LARGE SCALE GENOMIC DNA]</scope>
    <source>
        <strain evidence="3">DSM 244 / SL1</strain>
    </source>
</reference>
<protein>
    <recommendedName>
        <fullName evidence="4">DUF2066 domain-containing protein</fullName>
    </recommendedName>
</protein>
<keyword evidence="3" id="KW-1185">Reference proteome</keyword>
<dbReference type="AlphaFoldDB" id="A1WUX9"/>
<evidence type="ECO:0000313" key="3">
    <source>
        <dbReference type="Proteomes" id="UP000000647"/>
    </source>
</evidence>
<reference evidence="3" key="1">
    <citation type="submission" date="2006-12" db="EMBL/GenBank/DDBJ databases">
        <title>Complete sequence of Halorhodospira halophila SL1.</title>
        <authorList>
            <consortium name="US DOE Joint Genome Institute"/>
            <person name="Copeland A."/>
            <person name="Lucas S."/>
            <person name="Lapidus A."/>
            <person name="Barry K."/>
            <person name="Detter J.C."/>
            <person name="Glavina del Rio T."/>
            <person name="Hammon N."/>
            <person name="Israni S."/>
            <person name="Dalin E."/>
            <person name="Tice H."/>
            <person name="Pitluck S."/>
            <person name="Saunders E."/>
            <person name="Brettin T."/>
            <person name="Bruce D."/>
            <person name="Han C."/>
            <person name="Tapia R."/>
            <person name="Schmutz J."/>
            <person name="Larimer F."/>
            <person name="Land M."/>
            <person name="Hauser L."/>
            <person name="Kyrpides N."/>
            <person name="Mikhailova N."/>
            <person name="Hoff W."/>
            <person name="Richardson P."/>
        </authorList>
    </citation>
    <scope>NUCLEOTIDE SEQUENCE [LARGE SCALE GENOMIC DNA]</scope>
    <source>
        <strain evidence="3">DSM 244 / SL1</strain>
    </source>
</reference>
<dbReference type="KEGG" id="hha:Hhal_0709"/>
<name>A1WUX9_HALHL</name>
<evidence type="ECO:0000313" key="2">
    <source>
        <dbReference type="EMBL" id="ABM61491.1"/>
    </source>
</evidence>
<dbReference type="OrthoDB" id="6195299at2"/>
<dbReference type="HOGENOM" id="CLU_041769_1_0_6"/>
<dbReference type="STRING" id="349124.Hhal_0709"/>
<feature type="region of interest" description="Disordered" evidence="1">
    <location>
        <begin position="367"/>
        <end position="388"/>
    </location>
</feature>
<feature type="region of interest" description="Disordered" evidence="1">
    <location>
        <begin position="1"/>
        <end position="26"/>
    </location>
</feature>
<evidence type="ECO:0008006" key="4">
    <source>
        <dbReference type="Google" id="ProtNLM"/>
    </source>
</evidence>
<evidence type="ECO:0000256" key="1">
    <source>
        <dbReference type="SAM" id="MobiDB-lite"/>
    </source>
</evidence>
<dbReference type="eggNOG" id="COG3249">
    <property type="taxonomic scope" value="Bacteria"/>
</dbReference>
<accession>A1WUX9</accession>
<organism evidence="2 3">
    <name type="scientific">Halorhodospira halophila (strain DSM 244 / SL1)</name>
    <name type="common">Ectothiorhodospira halophila (strain DSM 244 / SL1)</name>
    <dbReference type="NCBI Taxonomy" id="349124"/>
    <lineage>
        <taxon>Bacteria</taxon>
        <taxon>Pseudomonadati</taxon>
        <taxon>Pseudomonadota</taxon>
        <taxon>Gammaproteobacteria</taxon>
        <taxon>Chromatiales</taxon>
        <taxon>Ectothiorhodospiraceae</taxon>
        <taxon>Halorhodospira</taxon>
    </lineage>
</organism>
<dbReference type="Proteomes" id="UP000000647">
    <property type="component" value="Chromosome"/>
</dbReference>
<dbReference type="EMBL" id="CP000544">
    <property type="protein sequence ID" value="ABM61491.1"/>
    <property type="molecule type" value="Genomic_DNA"/>
</dbReference>
<gene>
    <name evidence="2" type="ordered locus">Hhal_0709</name>
</gene>
<dbReference type="Pfam" id="PF09839">
    <property type="entry name" value="DUF2066"/>
    <property type="match status" value="1"/>
</dbReference>
<proteinExistence type="predicted"/>
<dbReference type="InterPro" id="IPR018642">
    <property type="entry name" value="DUF2066"/>
</dbReference>